<dbReference type="EMBL" id="JWZT01005396">
    <property type="protein sequence ID" value="KII60900.1"/>
    <property type="molecule type" value="Genomic_DNA"/>
</dbReference>
<accession>A0A0C2M1E8</accession>
<dbReference type="Proteomes" id="UP000031668">
    <property type="component" value="Unassembled WGS sequence"/>
</dbReference>
<sequence>MSGKKAPAVVSIVSLLLMLMTLPPSETRGSFKCPSHLSTFFEETDEPKSGSLSKKEKKWAKIFKCASKMVSTFGRLPKLKEIEDCCKKHAKGLFKRCDKKVYQFSTCMMNKPDYFITVIAHSGSFPVSRPPGPGFPPPGPYYGHYTTTSHLSQLYSSSGPPTPSKPPSGSSPHFFSPPPPPPFSFTSLYTPPSPKPPLDSTSASSPPPSTQVLGHQVSIIHPPPIIIHVPRRLSITHDPHTPLLIWNHLSIFRNPYILLLLLT</sequence>
<evidence type="ECO:0000256" key="1">
    <source>
        <dbReference type="SAM" id="MobiDB-lite"/>
    </source>
</evidence>
<feature type="region of interest" description="Disordered" evidence="1">
    <location>
        <begin position="153"/>
        <end position="213"/>
    </location>
</feature>
<gene>
    <name evidence="3" type="ORF">RF11_13514</name>
</gene>
<keyword evidence="4" id="KW-1185">Reference proteome</keyword>
<feature type="chain" id="PRO_5002168464" evidence="2">
    <location>
        <begin position="28"/>
        <end position="263"/>
    </location>
</feature>
<feature type="signal peptide" evidence="2">
    <location>
        <begin position="1"/>
        <end position="27"/>
    </location>
</feature>
<evidence type="ECO:0000313" key="4">
    <source>
        <dbReference type="Proteomes" id="UP000031668"/>
    </source>
</evidence>
<evidence type="ECO:0000313" key="3">
    <source>
        <dbReference type="EMBL" id="KII60900.1"/>
    </source>
</evidence>
<dbReference type="AlphaFoldDB" id="A0A0C2M1E8"/>
<keyword evidence="2" id="KW-0732">Signal</keyword>
<proteinExistence type="predicted"/>
<reference evidence="3 4" key="1">
    <citation type="journal article" date="2014" name="Genome Biol. Evol.">
        <title>The genome of the myxosporean Thelohanellus kitauei shows adaptations to nutrient acquisition within its fish host.</title>
        <authorList>
            <person name="Yang Y."/>
            <person name="Xiong J."/>
            <person name="Zhou Z."/>
            <person name="Huo F."/>
            <person name="Miao W."/>
            <person name="Ran C."/>
            <person name="Liu Y."/>
            <person name="Zhang J."/>
            <person name="Feng J."/>
            <person name="Wang M."/>
            <person name="Wang M."/>
            <person name="Wang L."/>
            <person name="Yao B."/>
        </authorList>
    </citation>
    <scope>NUCLEOTIDE SEQUENCE [LARGE SCALE GENOMIC DNA]</scope>
    <source>
        <strain evidence="3">Wuqing</strain>
    </source>
</reference>
<protein>
    <submittedName>
        <fullName evidence="3">Uncharacterized protein</fullName>
    </submittedName>
</protein>
<evidence type="ECO:0000256" key="2">
    <source>
        <dbReference type="SAM" id="SignalP"/>
    </source>
</evidence>
<comment type="caution">
    <text evidence="3">The sequence shown here is derived from an EMBL/GenBank/DDBJ whole genome shotgun (WGS) entry which is preliminary data.</text>
</comment>
<name>A0A0C2M1E8_THEKT</name>
<organism evidence="3 4">
    <name type="scientific">Thelohanellus kitauei</name>
    <name type="common">Myxosporean</name>
    <dbReference type="NCBI Taxonomy" id="669202"/>
    <lineage>
        <taxon>Eukaryota</taxon>
        <taxon>Metazoa</taxon>
        <taxon>Cnidaria</taxon>
        <taxon>Myxozoa</taxon>
        <taxon>Myxosporea</taxon>
        <taxon>Bivalvulida</taxon>
        <taxon>Platysporina</taxon>
        <taxon>Myxobolidae</taxon>
        <taxon>Thelohanellus</taxon>
    </lineage>
</organism>